<feature type="region of interest" description="Disordered" evidence="1">
    <location>
        <begin position="218"/>
        <end position="298"/>
    </location>
</feature>
<keyword evidence="2" id="KW-0472">Membrane</keyword>
<feature type="compositionally biased region" description="Pro residues" evidence="1">
    <location>
        <begin position="278"/>
        <end position="292"/>
    </location>
</feature>
<feature type="region of interest" description="Disordered" evidence="1">
    <location>
        <begin position="312"/>
        <end position="367"/>
    </location>
</feature>
<name>A0A1J7C8A6_9ACTN</name>
<feature type="compositionally biased region" description="Basic and acidic residues" evidence="1">
    <location>
        <begin position="346"/>
        <end position="355"/>
    </location>
</feature>
<dbReference type="AlphaFoldDB" id="A0A1J7C8A6"/>
<feature type="transmembrane region" description="Helical" evidence="2">
    <location>
        <begin position="166"/>
        <end position="183"/>
    </location>
</feature>
<reference evidence="3 4" key="1">
    <citation type="submission" date="2016-10" db="EMBL/GenBank/DDBJ databases">
        <title>Genome sequence of Streptomyces gilvigriseus MUSC 26.</title>
        <authorList>
            <person name="Lee L.-H."/>
            <person name="Ser H.-L."/>
        </authorList>
    </citation>
    <scope>NUCLEOTIDE SEQUENCE [LARGE SCALE GENOMIC DNA]</scope>
    <source>
        <strain evidence="3 4">MUSC 26</strain>
    </source>
</reference>
<proteinExistence type="predicted"/>
<protein>
    <recommendedName>
        <fullName evidence="5">Ferric oxidoreductase domain-containing protein</fullName>
    </recommendedName>
</protein>
<dbReference type="EMBL" id="MLCF01000043">
    <property type="protein sequence ID" value="OIV37756.1"/>
    <property type="molecule type" value="Genomic_DNA"/>
</dbReference>
<evidence type="ECO:0000313" key="3">
    <source>
        <dbReference type="EMBL" id="OIV37756.1"/>
    </source>
</evidence>
<organism evidence="3 4">
    <name type="scientific">Mangrovactinospora gilvigrisea</name>
    <dbReference type="NCBI Taxonomy" id="1428644"/>
    <lineage>
        <taxon>Bacteria</taxon>
        <taxon>Bacillati</taxon>
        <taxon>Actinomycetota</taxon>
        <taxon>Actinomycetes</taxon>
        <taxon>Kitasatosporales</taxon>
        <taxon>Streptomycetaceae</taxon>
        <taxon>Mangrovactinospora</taxon>
    </lineage>
</organism>
<keyword evidence="4" id="KW-1185">Reference proteome</keyword>
<comment type="caution">
    <text evidence="3">The sequence shown here is derived from an EMBL/GenBank/DDBJ whole genome shotgun (WGS) entry which is preliminary data.</text>
</comment>
<dbReference type="Proteomes" id="UP000243342">
    <property type="component" value="Unassembled WGS sequence"/>
</dbReference>
<gene>
    <name evidence="3" type="ORF">BIV57_09290</name>
</gene>
<feature type="transmembrane region" description="Helical" evidence="2">
    <location>
        <begin position="195"/>
        <end position="214"/>
    </location>
</feature>
<feature type="transmembrane region" description="Helical" evidence="2">
    <location>
        <begin position="52"/>
        <end position="71"/>
    </location>
</feature>
<evidence type="ECO:0000313" key="4">
    <source>
        <dbReference type="Proteomes" id="UP000243342"/>
    </source>
</evidence>
<evidence type="ECO:0000256" key="2">
    <source>
        <dbReference type="SAM" id="Phobius"/>
    </source>
</evidence>
<sequence>MRLAAMAGAPARGRRAAIALTTVVVLPVTVGGTALGINPRGVLTGAGAFLDFWAGVITLLSLTATVIWGQISTVGALLSPRQRLWAQAVHRATGVLGLCFLALHILVKIAYGEVSAGGLLPGAADRERLYIGLGATAAYLFVASAVVGAARSAFAPGRKATRRWRLLHSCGYLAWCAALVHGLKAGRPVSSPLVTFGYAACLVVAALVLLMRVVRPGRPAPAPSGRPEPAAAPVSGRRTAEPAALPPAALPPAVGPADRGRAPRPAPAALPPAGAYTPAPPATSPQGPPAPRPYSADVPMRSAAAAAYLARWGGGTPNAPADGPVPSSRPPLDGHAPPSGSGSWHETADRQHPEPEPPFVPLPQNGQ</sequence>
<feature type="transmembrane region" description="Helical" evidence="2">
    <location>
        <begin position="92"/>
        <end position="111"/>
    </location>
</feature>
<evidence type="ECO:0000256" key="1">
    <source>
        <dbReference type="SAM" id="MobiDB-lite"/>
    </source>
</evidence>
<feature type="compositionally biased region" description="Pro residues" evidence="1">
    <location>
        <begin position="244"/>
        <end position="254"/>
    </location>
</feature>
<accession>A0A1J7C8A6</accession>
<feature type="transmembrane region" description="Helical" evidence="2">
    <location>
        <begin position="131"/>
        <end position="154"/>
    </location>
</feature>
<keyword evidence="2" id="KW-1133">Transmembrane helix</keyword>
<keyword evidence="2" id="KW-0812">Transmembrane</keyword>
<dbReference type="STRING" id="1428644.BIV57_09290"/>
<evidence type="ECO:0008006" key="5">
    <source>
        <dbReference type="Google" id="ProtNLM"/>
    </source>
</evidence>